<dbReference type="AlphaFoldDB" id="G2PHR5"/>
<protein>
    <submittedName>
        <fullName evidence="1">Uncharacterized protein</fullName>
    </submittedName>
</protein>
<dbReference type="RefSeq" id="WP_014043801.1">
    <property type="nucleotide sequence ID" value="NC_015952.1"/>
</dbReference>
<evidence type="ECO:0000313" key="2">
    <source>
        <dbReference type="Proteomes" id="UP000008703"/>
    </source>
</evidence>
<dbReference type="HOGENOM" id="CLU_1767056_0_0_11"/>
<dbReference type="KEGG" id="svl:Strvi_0090"/>
<sequence>MNSDVQPWATTEELAAHYIARAHQLAHEMRFANLRVARGSLQSERSWRAAVDERKESQRAEIETLRALARDLVPSAERYAEVAQEAIRRAEDVTCSQCYGRVFVPGDADGSAPRCAFGGSVRGLDGERYWRCSASHTVARGAVPPLH</sequence>
<organism evidence="1 2">
    <name type="scientific">Streptomyces violaceusniger (strain Tu 4113)</name>
    <dbReference type="NCBI Taxonomy" id="653045"/>
    <lineage>
        <taxon>Bacteria</taxon>
        <taxon>Bacillati</taxon>
        <taxon>Actinomycetota</taxon>
        <taxon>Actinomycetes</taxon>
        <taxon>Kitasatosporales</taxon>
        <taxon>Streptomycetaceae</taxon>
        <taxon>Streptomyces</taxon>
        <taxon>Streptomyces violaceusniger group</taxon>
    </lineage>
</organism>
<proteinExistence type="predicted"/>
<evidence type="ECO:0000313" key="1">
    <source>
        <dbReference type="EMBL" id="AEM88866.1"/>
    </source>
</evidence>
<keyword evidence="1" id="KW-0614">Plasmid</keyword>
<keyword evidence="2" id="KW-1185">Reference proteome</keyword>
<dbReference type="EMBL" id="CP002996">
    <property type="protein sequence ID" value="AEM88866.1"/>
    <property type="molecule type" value="Genomic_DNA"/>
</dbReference>
<reference evidence="1" key="1">
    <citation type="submission" date="2011-08" db="EMBL/GenBank/DDBJ databases">
        <title>Complete sequence of plasmid 2 of Streptomyces violaceusniger Tu 4113.</title>
        <authorList>
            <consortium name="US DOE Joint Genome Institute"/>
            <person name="Lucas S."/>
            <person name="Han J."/>
            <person name="Lapidus A."/>
            <person name="Cheng J.-F."/>
            <person name="Goodwin L."/>
            <person name="Pitluck S."/>
            <person name="Peters L."/>
            <person name="Ivanova N."/>
            <person name="Daligault H."/>
            <person name="Detter J.C."/>
            <person name="Han C."/>
            <person name="Tapia R."/>
            <person name="Land M."/>
            <person name="Hauser L."/>
            <person name="Kyrpides N."/>
            <person name="Ivanova N."/>
            <person name="Pagani I."/>
            <person name="Hagen A."/>
            <person name="Katz L."/>
            <person name="Fiedler H.-P."/>
            <person name="Keasling J."/>
            <person name="Fortman J."/>
            <person name="Woyke T."/>
        </authorList>
    </citation>
    <scope>NUCLEOTIDE SEQUENCE [LARGE SCALE GENOMIC DNA]</scope>
    <source>
        <strain evidence="1">Tu 4113</strain>
        <plasmid evidence="1">pSTRVI02</plasmid>
    </source>
</reference>
<gene>
    <name evidence="1" type="ORF">Strvi_0090</name>
</gene>
<dbReference type="Proteomes" id="UP000008703">
    <property type="component" value="Plasmid pSTRVI02"/>
</dbReference>
<name>G2PHR5_STRV4</name>
<accession>G2PHR5</accession>
<geneLocation type="plasmid" evidence="1 2">
    <name>pSTRVI02</name>
</geneLocation>